<reference evidence="1 2" key="1">
    <citation type="journal article" date="2016" name="Microbes Environ.">
        <title>Phylogenetically diverse aerobic anoxygenic phototrophic bacteria isolated from epilithic biofilms in Tama river, Japan.</title>
        <authorList>
            <person name="Hirose S."/>
            <person name="Matsuura K."/>
            <person name="Haruta S."/>
        </authorList>
    </citation>
    <scope>NUCLEOTIDE SEQUENCE [LARGE SCALE GENOMIC DNA]</scope>
    <source>
        <strain evidence="1 2">S08</strain>
    </source>
</reference>
<keyword evidence="2" id="KW-1185">Reference proteome</keyword>
<organism evidence="1 2">
    <name type="scientific">Roseomonas fluvialis</name>
    <dbReference type="NCBI Taxonomy" id="1750527"/>
    <lineage>
        <taxon>Bacteria</taxon>
        <taxon>Pseudomonadati</taxon>
        <taxon>Pseudomonadota</taxon>
        <taxon>Alphaproteobacteria</taxon>
        <taxon>Acetobacterales</taxon>
        <taxon>Roseomonadaceae</taxon>
        <taxon>Roseomonas</taxon>
    </lineage>
</organism>
<accession>A0ABM7Y9S8</accession>
<dbReference type="RefSeq" id="WP_244409002.1">
    <property type="nucleotide sequence ID" value="NZ_AP025637.1"/>
</dbReference>
<evidence type="ECO:0000313" key="2">
    <source>
        <dbReference type="Proteomes" id="UP000831327"/>
    </source>
</evidence>
<protein>
    <submittedName>
        <fullName evidence="1">Uncharacterized protein</fullName>
    </submittedName>
</protein>
<dbReference type="EMBL" id="AP025637">
    <property type="protein sequence ID" value="BDG74837.1"/>
    <property type="molecule type" value="Genomic_DNA"/>
</dbReference>
<dbReference type="Proteomes" id="UP000831327">
    <property type="component" value="Chromosome"/>
</dbReference>
<sequence>MRVALLQIGASTFMLLVLAMWPRAGQPILLVLPPGAPAGAAFAAEGWRVQRIAEAGPFRLVVATPDSAAGDAAVLRRASGAVLALAARALVACAPGTR</sequence>
<name>A0ABM7Y9S8_9PROT</name>
<evidence type="ECO:0000313" key="1">
    <source>
        <dbReference type="EMBL" id="BDG74837.1"/>
    </source>
</evidence>
<proteinExistence type="predicted"/>
<gene>
    <name evidence="1" type="ORF">Rmf_47660</name>
</gene>